<dbReference type="GO" id="GO:0001228">
    <property type="term" value="F:DNA-binding transcription activator activity, RNA polymerase II-specific"/>
    <property type="evidence" value="ECO:0007669"/>
    <property type="project" value="TreeGrafter"/>
</dbReference>
<keyword evidence="5" id="KW-0804">Transcription</keyword>
<keyword evidence="2" id="KW-0862">Zinc</keyword>
<keyword evidence="3" id="KW-0805">Transcription regulation</keyword>
<dbReference type="GO" id="GO:0008270">
    <property type="term" value="F:zinc ion binding"/>
    <property type="evidence" value="ECO:0007669"/>
    <property type="project" value="InterPro"/>
</dbReference>
<evidence type="ECO:0000313" key="10">
    <source>
        <dbReference type="Proteomes" id="UP000253845"/>
    </source>
</evidence>
<dbReference type="PANTHER" id="PTHR31944">
    <property type="entry name" value="HEME-RESPONSIVE ZINC FINGER TRANSCRIPTION FACTOR HAP1"/>
    <property type="match status" value="1"/>
</dbReference>
<dbReference type="GO" id="GO:0005634">
    <property type="term" value="C:nucleus"/>
    <property type="evidence" value="ECO:0007669"/>
    <property type="project" value="TreeGrafter"/>
</dbReference>
<evidence type="ECO:0000259" key="8">
    <source>
        <dbReference type="PROSITE" id="PS50048"/>
    </source>
</evidence>
<evidence type="ECO:0000256" key="3">
    <source>
        <dbReference type="ARBA" id="ARBA00023015"/>
    </source>
</evidence>
<organism evidence="9 10">
    <name type="scientific">Aspergillus niger ATCC 13496</name>
    <dbReference type="NCBI Taxonomy" id="1353008"/>
    <lineage>
        <taxon>Eukaryota</taxon>
        <taxon>Fungi</taxon>
        <taxon>Dikarya</taxon>
        <taxon>Ascomycota</taxon>
        <taxon>Pezizomycotina</taxon>
        <taxon>Eurotiomycetes</taxon>
        <taxon>Eurotiomycetidae</taxon>
        <taxon>Eurotiales</taxon>
        <taxon>Aspergillaceae</taxon>
        <taxon>Aspergillus</taxon>
        <taxon>Aspergillus subgen. Circumdati</taxon>
    </lineage>
</organism>
<keyword evidence="6" id="KW-0539">Nucleus</keyword>
<dbReference type="SUPFAM" id="SSF57701">
    <property type="entry name" value="Zn2/Cys6 DNA-binding domain"/>
    <property type="match status" value="1"/>
</dbReference>
<feature type="region of interest" description="Disordered" evidence="7">
    <location>
        <begin position="293"/>
        <end position="317"/>
    </location>
</feature>
<dbReference type="PANTHER" id="PTHR31944:SF129">
    <property type="entry name" value="ASPYRIDONES CLUSTER REGULATOR APDR-RELATED"/>
    <property type="match status" value="1"/>
</dbReference>
<dbReference type="VEuPathDB" id="FungiDB:M747DRAFT_276548"/>
<feature type="compositionally biased region" description="Low complexity" evidence="7">
    <location>
        <begin position="300"/>
        <end position="314"/>
    </location>
</feature>
<dbReference type="EMBL" id="KZ851907">
    <property type="protein sequence ID" value="RDH22489.1"/>
    <property type="molecule type" value="Genomic_DNA"/>
</dbReference>
<dbReference type="InterPro" id="IPR036864">
    <property type="entry name" value="Zn2-C6_fun-type_DNA-bd_sf"/>
</dbReference>
<dbReference type="GO" id="GO:0006351">
    <property type="term" value="P:DNA-templated transcription"/>
    <property type="evidence" value="ECO:0007669"/>
    <property type="project" value="InterPro"/>
</dbReference>
<evidence type="ECO:0000313" key="9">
    <source>
        <dbReference type="EMBL" id="RDH22489.1"/>
    </source>
</evidence>
<dbReference type="Proteomes" id="UP000253845">
    <property type="component" value="Unassembled WGS sequence"/>
</dbReference>
<evidence type="ECO:0000256" key="7">
    <source>
        <dbReference type="SAM" id="MobiDB-lite"/>
    </source>
</evidence>
<dbReference type="InterPro" id="IPR001138">
    <property type="entry name" value="Zn2Cys6_DnaBD"/>
</dbReference>
<proteinExistence type="predicted"/>
<protein>
    <recommendedName>
        <fullName evidence="8">Zn(2)-C6 fungal-type domain-containing protein</fullName>
    </recommendedName>
</protein>
<dbReference type="AlphaFoldDB" id="A0A370C5U1"/>
<keyword evidence="4" id="KW-0238">DNA-binding</keyword>
<dbReference type="CDD" id="cd00067">
    <property type="entry name" value="GAL4"/>
    <property type="match status" value="1"/>
</dbReference>
<dbReference type="Pfam" id="PF04082">
    <property type="entry name" value="Fungal_trans"/>
    <property type="match status" value="1"/>
</dbReference>
<dbReference type="Gene3D" id="2.60.120.260">
    <property type="entry name" value="Galactose-binding domain-like"/>
    <property type="match status" value="1"/>
</dbReference>
<feature type="domain" description="Zn(2)-C6 fungal-type" evidence="8">
    <location>
        <begin position="232"/>
        <end position="263"/>
    </location>
</feature>
<keyword evidence="1" id="KW-0479">Metal-binding</keyword>
<dbReference type="Pfam" id="PF00172">
    <property type="entry name" value="Zn_clus"/>
    <property type="match status" value="1"/>
</dbReference>
<dbReference type="PROSITE" id="PS00463">
    <property type="entry name" value="ZN2_CY6_FUNGAL_1"/>
    <property type="match status" value="1"/>
</dbReference>
<name>A0A370C5U1_ASPNG</name>
<sequence length="894" mass="100127">MVHHGVKCSPSHDCHSRLHWQLLTVFRVNSACVSISNVCNSDLTTAIDNSPNSFSQTRSNLNRSSTYNFSVQVKPSASGAEFCHIAAYLGLNTTSDTIATADLEPTDQWTAVNGEFTANRYTSMRLLWRGVDAATEPERFMRDIRGKTCPAWCVDSAMHFPYPRYLEDEPWNLTGHPSILMRQEHAYRKPIIHSCRTAEQTPNLKTPFNHKLRTMASPGSSNKRKRRRPAFSCTACRRRKVRCDRANPCRQCVTQNNASACTYEQNRNSFANRETAPPTSSETNYQRQHVFQERNGGQPSHTPHASSQQAASTSGQIRGMVSKTRVFGQGHWMNIFSLTEGLPTLQPLMGLYDIIIRNTSHGPLDAIADKMAQCKRLARSIKSQRPSRSSLPTQIHQSLPSPDVILELAQLYFATFESCYRILRKNPFMAHCQTYLNNHESADTCIVLQILLVVSIAGPLHQDANVRINAASKAAMWIYTAQTWLSAPLEKSRLTLGGIQLHCLLLLARQVNQVGADLIWISTGSLMRIAMQMGLHQDPNCLSEMDPTEKGLRRRLWYTILELNLQSSLDSGMLPMIATGDWNTEPPSDHNLDAEPEIGEREESAAHKSMNLQPILSSSIPLRLHASRLINDLREEPPYEEVLEVGKELASACRDISLTLDQLDSASPLDQFASSFCTHLIRRFTLCLHYKFAIKAKINPLYSHSRKAGVEAALDIISLVEDNLYGRVLRCGGGMFRDIVTRAAILIFSEASPDPEAESSSLAKRRDYARQGTLLRDARCVVHYAKDRIYHGETNVKVYIFYNMMLAQAEARLSGQSEEEAVSRTMHESVDACYGMMQDMVAMASISNGPDTASFGDSLNRSDVSGEPLDRGFDSIYGSDFNFDFPDLQLFAGW</sequence>
<dbReference type="PROSITE" id="PS50048">
    <property type="entry name" value="ZN2_CY6_FUNGAL_2"/>
    <property type="match status" value="1"/>
</dbReference>
<dbReference type="CDD" id="cd12148">
    <property type="entry name" value="fungal_TF_MHR"/>
    <property type="match status" value="1"/>
</dbReference>
<evidence type="ECO:0000256" key="5">
    <source>
        <dbReference type="ARBA" id="ARBA00023163"/>
    </source>
</evidence>
<evidence type="ECO:0000256" key="6">
    <source>
        <dbReference type="ARBA" id="ARBA00023242"/>
    </source>
</evidence>
<accession>A0A370C5U1</accession>
<reference evidence="9 10" key="1">
    <citation type="submission" date="2018-07" db="EMBL/GenBank/DDBJ databases">
        <title>Section-level genome sequencing of Aspergillus section Nigri to investigate inter- and intra-species variation.</title>
        <authorList>
            <consortium name="DOE Joint Genome Institute"/>
            <person name="Vesth T.C."/>
            <person name="Nybo J.L."/>
            <person name="Theobald S."/>
            <person name="Frisvad J.C."/>
            <person name="Larsen T.O."/>
            <person name="Nielsen K.F."/>
            <person name="Hoof J.B."/>
            <person name="Brandl J."/>
            <person name="Salamov A."/>
            <person name="Riley R."/>
            <person name="Gladden J.M."/>
            <person name="Phatale P."/>
            <person name="Nielsen M.T."/>
            <person name="Lyhne E.K."/>
            <person name="Kogle M.E."/>
            <person name="Strasser K."/>
            <person name="McDonnell E."/>
            <person name="Barry K."/>
            <person name="Clum A."/>
            <person name="Chen C."/>
            <person name="Nolan M."/>
            <person name="Sandor L."/>
            <person name="Kuo A."/>
            <person name="Lipzen A."/>
            <person name="Hainaut M."/>
            <person name="Drula E."/>
            <person name="Tsang A."/>
            <person name="Magnuson J.K."/>
            <person name="Henrissat B."/>
            <person name="Wiebenga A."/>
            <person name="Simmons B.A."/>
            <person name="Makela M.R."/>
            <person name="De vries R.P."/>
            <person name="Grigoriev I.V."/>
            <person name="Mortensen U.H."/>
            <person name="Baker S.E."/>
            <person name="Andersen M.R."/>
        </authorList>
    </citation>
    <scope>NUCLEOTIDE SEQUENCE [LARGE SCALE GENOMIC DNA]</scope>
    <source>
        <strain evidence="9 10">ATCC 13496</strain>
    </source>
</reference>
<dbReference type="InterPro" id="IPR051430">
    <property type="entry name" value="Fungal_TF_Env_Response"/>
</dbReference>
<dbReference type="InterPro" id="IPR007219">
    <property type="entry name" value="XnlR_reg_dom"/>
</dbReference>
<evidence type="ECO:0000256" key="1">
    <source>
        <dbReference type="ARBA" id="ARBA00022723"/>
    </source>
</evidence>
<feature type="region of interest" description="Disordered" evidence="7">
    <location>
        <begin position="209"/>
        <end position="231"/>
    </location>
</feature>
<evidence type="ECO:0000256" key="2">
    <source>
        <dbReference type="ARBA" id="ARBA00022833"/>
    </source>
</evidence>
<evidence type="ECO:0000256" key="4">
    <source>
        <dbReference type="ARBA" id="ARBA00023125"/>
    </source>
</evidence>
<gene>
    <name evidence="9" type="ORF">M747DRAFT_276548</name>
</gene>
<dbReference type="Gene3D" id="4.10.240.10">
    <property type="entry name" value="Zn(2)-C6 fungal-type DNA-binding domain"/>
    <property type="match status" value="1"/>
</dbReference>
<dbReference type="GO" id="GO:0000978">
    <property type="term" value="F:RNA polymerase II cis-regulatory region sequence-specific DNA binding"/>
    <property type="evidence" value="ECO:0007669"/>
    <property type="project" value="TreeGrafter"/>
</dbReference>
<dbReference type="SMART" id="SM00066">
    <property type="entry name" value="GAL4"/>
    <property type="match status" value="1"/>
</dbReference>
<dbReference type="SMART" id="SM00906">
    <property type="entry name" value="Fungal_trans"/>
    <property type="match status" value="1"/>
</dbReference>